<reference evidence="1 2" key="2">
    <citation type="submission" date="2018-11" db="EMBL/GenBank/DDBJ databases">
        <authorList>
            <consortium name="Pathogen Informatics"/>
        </authorList>
    </citation>
    <scope>NUCLEOTIDE SEQUENCE [LARGE SCALE GENOMIC DNA]</scope>
</reference>
<accession>A0A183HPR6</accession>
<dbReference type="EMBL" id="UZAJ01011649">
    <property type="protein sequence ID" value="VDO60923.1"/>
    <property type="molecule type" value="Genomic_DNA"/>
</dbReference>
<keyword evidence="2" id="KW-1185">Reference proteome</keyword>
<evidence type="ECO:0000313" key="3">
    <source>
        <dbReference type="WBParaSite" id="OFLC_0000947701-mRNA-1"/>
    </source>
</evidence>
<reference evidence="3" key="1">
    <citation type="submission" date="2016-06" db="UniProtKB">
        <authorList>
            <consortium name="WormBaseParasite"/>
        </authorList>
    </citation>
    <scope>IDENTIFICATION</scope>
</reference>
<dbReference type="WBParaSite" id="OFLC_0000947701-mRNA-1">
    <property type="protein sequence ID" value="OFLC_0000947701-mRNA-1"/>
    <property type="gene ID" value="OFLC_0000947701"/>
</dbReference>
<gene>
    <name evidence="1" type="ORF">OFLC_LOCUS9478</name>
</gene>
<dbReference type="AlphaFoldDB" id="A0A183HPR6"/>
<organism evidence="3">
    <name type="scientific">Onchocerca flexuosa</name>
    <dbReference type="NCBI Taxonomy" id="387005"/>
    <lineage>
        <taxon>Eukaryota</taxon>
        <taxon>Metazoa</taxon>
        <taxon>Ecdysozoa</taxon>
        <taxon>Nematoda</taxon>
        <taxon>Chromadorea</taxon>
        <taxon>Rhabditida</taxon>
        <taxon>Spirurina</taxon>
        <taxon>Spiruromorpha</taxon>
        <taxon>Filarioidea</taxon>
        <taxon>Onchocercidae</taxon>
        <taxon>Onchocerca</taxon>
    </lineage>
</organism>
<sequence>MLLHHFIISNHFTPIDFHFWYLIKCNDQRLILFLLILDAQMVDHRLELVSICVALVDIFVHRVTSAVHQMIMEELSVVLLDQ</sequence>
<protein>
    <submittedName>
        <fullName evidence="3">Rab-GAP TBC domain-containing protein</fullName>
    </submittedName>
</protein>
<evidence type="ECO:0000313" key="1">
    <source>
        <dbReference type="EMBL" id="VDO60923.1"/>
    </source>
</evidence>
<dbReference type="Proteomes" id="UP000267606">
    <property type="component" value="Unassembled WGS sequence"/>
</dbReference>
<name>A0A183HPR6_9BILA</name>
<proteinExistence type="predicted"/>
<evidence type="ECO:0000313" key="2">
    <source>
        <dbReference type="Proteomes" id="UP000267606"/>
    </source>
</evidence>